<accession>A0A9W6X7Q2</accession>
<organism evidence="3 4">
    <name type="scientific">Phytophthora lilii</name>
    <dbReference type="NCBI Taxonomy" id="2077276"/>
    <lineage>
        <taxon>Eukaryota</taxon>
        <taxon>Sar</taxon>
        <taxon>Stramenopiles</taxon>
        <taxon>Oomycota</taxon>
        <taxon>Peronosporomycetes</taxon>
        <taxon>Peronosporales</taxon>
        <taxon>Peronosporaceae</taxon>
        <taxon>Phytophthora</taxon>
    </lineage>
</organism>
<proteinExistence type="predicted"/>
<reference evidence="3" key="1">
    <citation type="submission" date="2023-04" db="EMBL/GenBank/DDBJ databases">
        <title>Phytophthora lilii NBRC 32176.</title>
        <authorList>
            <person name="Ichikawa N."/>
            <person name="Sato H."/>
            <person name="Tonouchi N."/>
        </authorList>
    </citation>
    <scope>NUCLEOTIDE SEQUENCE</scope>
    <source>
        <strain evidence="3">NBRC 32176</strain>
    </source>
</reference>
<dbReference type="AlphaFoldDB" id="A0A9W6X7Q2"/>
<dbReference type="FunFam" id="1.20.58.70:FF:000025">
    <property type="entry name" value="Syntaxin-12"/>
    <property type="match status" value="1"/>
</dbReference>
<dbReference type="Proteomes" id="UP001165083">
    <property type="component" value="Unassembled WGS sequence"/>
</dbReference>
<evidence type="ECO:0000259" key="2">
    <source>
        <dbReference type="SMART" id="SM00503"/>
    </source>
</evidence>
<protein>
    <submittedName>
        <fullName evidence="3">Unnamed protein product</fullName>
    </submittedName>
</protein>
<evidence type="ECO:0000313" key="3">
    <source>
        <dbReference type="EMBL" id="GMF33127.1"/>
    </source>
</evidence>
<dbReference type="GO" id="GO:0016020">
    <property type="term" value="C:membrane"/>
    <property type="evidence" value="ECO:0007669"/>
    <property type="project" value="InterPro"/>
</dbReference>
<dbReference type="OrthoDB" id="364348at2759"/>
<keyword evidence="4" id="KW-1185">Reference proteome</keyword>
<dbReference type="GO" id="GO:0016192">
    <property type="term" value="P:vesicle-mediated transport"/>
    <property type="evidence" value="ECO:0007669"/>
    <property type="project" value="InterPro"/>
</dbReference>
<evidence type="ECO:0000256" key="1">
    <source>
        <dbReference type="SAM" id="MobiDB-lite"/>
    </source>
</evidence>
<dbReference type="Gene3D" id="1.20.58.70">
    <property type="match status" value="1"/>
</dbReference>
<sequence length="385" mass="41994">MKLVRLWFRTAPLAPEGKTPVDGSFCSVVLIASIYNVAASAGSNVAKTLVTTTAADACQRGHFNVREGAHVAATIGRLAFYFSANQRLATCRSIMSRRNRSKCGTCADRRLGLPTNLAPVCRAPPNKYPQRLGAAARSDDQVSPRAVQRESRSVSKPSGRWISEPTPTAKKRQCGRVRRVLPPLCFAPSHNQISQRSLVPAAARRAMSYMSADSPKMGEAEHYNALAQETSKAVGEFNQVTRTIAQKMTLFGTPQDSRANHQQLAELTDRGNKLVAKINRRLQELDKGAKAANGRARKTQVAKISTDYKNQLKSFEETCQKLLAAERAAVSNLRQSSLSFRSDDNDKPAGFDGYNEDQIYAQANVTSYNEDGAWGRPGDCSAVSG</sequence>
<feature type="compositionally biased region" description="Basic and acidic residues" evidence="1">
    <location>
        <begin position="137"/>
        <end position="153"/>
    </location>
</feature>
<gene>
    <name evidence="3" type="ORF">Plil01_001413900</name>
</gene>
<feature type="region of interest" description="Disordered" evidence="1">
    <location>
        <begin position="129"/>
        <end position="173"/>
    </location>
</feature>
<dbReference type="SUPFAM" id="SSF47661">
    <property type="entry name" value="t-snare proteins"/>
    <property type="match status" value="1"/>
</dbReference>
<evidence type="ECO:0000313" key="4">
    <source>
        <dbReference type="Proteomes" id="UP001165083"/>
    </source>
</evidence>
<dbReference type="Pfam" id="PF14523">
    <property type="entry name" value="Syntaxin_2"/>
    <property type="match status" value="1"/>
</dbReference>
<dbReference type="EMBL" id="BSXW01001047">
    <property type="protein sequence ID" value="GMF33127.1"/>
    <property type="molecule type" value="Genomic_DNA"/>
</dbReference>
<comment type="caution">
    <text evidence="3">The sequence shown here is derived from an EMBL/GenBank/DDBJ whole genome shotgun (WGS) entry which is preliminary data.</text>
</comment>
<name>A0A9W6X7Q2_9STRA</name>
<feature type="domain" description="Syntaxin N-terminal" evidence="2">
    <location>
        <begin position="215"/>
        <end position="327"/>
    </location>
</feature>
<dbReference type="InterPro" id="IPR010989">
    <property type="entry name" value="SNARE"/>
</dbReference>
<dbReference type="InterPro" id="IPR006011">
    <property type="entry name" value="Syntaxin_N"/>
</dbReference>
<dbReference type="SMART" id="SM00503">
    <property type="entry name" value="SynN"/>
    <property type="match status" value="1"/>
</dbReference>